<dbReference type="Proteomes" id="UP001214576">
    <property type="component" value="Unassembled WGS sequence"/>
</dbReference>
<keyword evidence="2" id="KW-1185">Reference proteome</keyword>
<dbReference type="AlphaFoldDB" id="A0AAD4TQ19"/>
<reference evidence="1" key="1">
    <citation type="submission" date="2022-03" db="EMBL/GenBank/DDBJ databases">
        <title>Genomic analyses of argali, domestic sheep and their hybrids provide insights into chromosomal evolution, heterosis and genetic basis of agronomic traits.</title>
        <authorList>
            <person name="Li M."/>
        </authorList>
    </citation>
    <scope>NUCLEOTIDE SEQUENCE</scope>
    <source>
        <strain evidence="1">CAU-MHL-2022a</strain>
        <tissue evidence="1">Skin</tissue>
    </source>
</reference>
<gene>
    <name evidence="1" type="ORF">MG293_018362</name>
</gene>
<dbReference type="EMBL" id="JAKZEL010000023">
    <property type="protein sequence ID" value="KAI4531848.1"/>
    <property type="molecule type" value="Genomic_DNA"/>
</dbReference>
<organism evidence="1 2">
    <name type="scientific">Ovis ammon polii</name>
    <dbReference type="NCBI Taxonomy" id="230172"/>
    <lineage>
        <taxon>Eukaryota</taxon>
        <taxon>Metazoa</taxon>
        <taxon>Chordata</taxon>
        <taxon>Craniata</taxon>
        <taxon>Vertebrata</taxon>
        <taxon>Euteleostomi</taxon>
        <taxon>Mammalia</taxon>
        <taxon>Eutheria</taxon>
        <taxon>Laurasiatheria</taxon>
        <taxon>Artiodactyla</taxon>
        <taxon>Ruminantia</taxon>
        <taxon>Pecora</taxon>
        <taxon>Bovidae</taxon>
        <taxon>Caprinae</taxon>
        <taxon>Ovis</taxon>
    </lineage>
</organism>
<name>A0AAD4TQ19_OVIAM</name>
<evidence type="ECO:0000313" key="1">
    <source>
        <dbReference type="EMBL" id="KAI4531848.1"/>
    </source>
</evidence>
<accession>A0AAD4TQ19</accession>
<sequence length="122" mass="13845">MVRFLLPDFRNSSLDVRALLMATALNLRQRQSNPKDQVKTSVMKENYAANLETVTLDDIHFDKACVSIYFKGLIEVSLLNIYVHLVYPPGLVSENTLDISDGDDDFLRTECIIVQTLWIAPV</sequence>
<protein>
    <submittedName>
        <fullName evidence="1">Uncharacterized protein</fullName>
    </submittedName>
</protein>
<proteinExistence type="predicted"/>
<comment type="caution">
    <text evidence="1">The sequence shown here is derived from an EMBL/GenBank/DDBJ whole genome shotgun (WGS) entry which is preliminary data.</text>
</comment>
<evidence type="ECO:0000313" key="2">
    <source>
        <dbReference type="Proteomes" id="UP001214576"/>
    </source>
</evidence>